<reference evidence="2" key="1">
    <citation type="submission" date="2025-08" db="UniProtKB">
        <authorList>
            <consortium name="RefSeq"/>
        </authorList>
    </citation>
    <scope>IDENTIFICATION</scope>
</reference>
<dbReference type="AlphaFoldDB" id="A0A8B6XCC2"/>
<dbReference type="OrthoDB" id="9808993at2"/>
<dbReference type="RefSeq" id="WP_156924329.1">
    <property type="nucleotide sequence ID" value="NZ_AXWS01000008.1"/>
</dbReference>
<protein>
    <submittedName>
        <fullName evidence="2">Uncharacterized protein</fullName>
    </submittedName>
</protein>
<keyword evidence="1" id="KW-1185">Reference proteome</keyword>
<dbReference type="Proteomes" id="UP000675920">
    <property type="component" value="Unplaced"/>
</dbReference>
<name>A0A8B6XCC2_9BURK</name>
<accession>A0A8B6XCC2</accession>
<proteinExistence type="predicted"/>
<evidence type="ECO:0000313" key="1">
    <source>
        <dbReference type="Proteomes" id="UP000675920"/>
    </source>
</evidence>
<sequence length="73" mass="8121">MSRQRNTINRTVRVEDVELHVAATEHGKGHWDAVARFDLNGQLCRAQLGEPAPNSDCAIEEVARIAIRSIRNG</sequence>
<organism evidence="1 2">
    <name type="scientific">Derxia gummosa DSM 723</name>
    <dbReference type="NCBI Taxonomy" id="1121388"/>
    <lineage>
        <taxon>Bacteria</taxon>
        <taxon>Pseudomonadati</taxon>
        <taxon>Pseudomonadota</taxon>
        <taxon>Betaproteobacteria</taxon>
        <taxon>Burkholderiales</taxon>
        <taxon>Alcaligenaceae</taxon>
        <taxon>Derxia</taxon>
    </lineage>
</organism>
<evidence type="ECO:0000313" key="2">
    <source>
        <dbReference type="RefSeq" id="WP_156924329.1"/>
    </source>
</evidence>